<feature type="binding site" evidence="19">
    <location>
        <position position="194"/>
    </location>
    <ligand>
        <name>Zn(2+)</name>
        <dbReference type="ChEBI" id="CHEBI:29105"/>
        <label>1</label>
    </ligand>
</feature>
<gene>
    <name evidence="25" type="primary">mmp13</name>
    <name evidence="25" type="ORF">DAT39_007883</name>
</gene>
<evidence type="ECO:0000256" key="8">
    <source>
        <dbReference type="ARBA" id="ARBA00022737"/>
    </source>
</evidence>
<feature type="binding site" evidence="19">
    <location>
        <position position="196"/>
    </location>
    <ligand>
        <name>Ca(2+)</name>
        <dbReference type="ChEBI" id="CHEBI:29108"/>
        <label>3</label>
    </ligand>
</feature>
<keyword evidence="9" id="KW-0378">Hydrolase</keyword>
<keyword evidence="4" id="KW-0272">Extracellular matrix</keyword>
<dbReference type="GO" id="GO:0031012">
    <property type="term" value="C:extracellular matrix"/>
    <property type="evidence" value="ECO:0007669"/>
    <property type="project" value="InterPro"/>
</dbReference>
<keyword evidence="11 19" id="KW-0106">Calcium</keyword>
<name>A0A8J4XEL8_CLAMG</name>
<dbReference type="FunFam" id="3.40.390.10:FF:000007">
    <property type="entry name" value="Collagenase 3"/>
    <property type="match status" value="2"/>
</dbReference>
<evidence type="ECO:0000256" key="6">
    <source>
        <dbReference type="ARBA" id="ARBA00022723"/>
    </source>
</evidence>
<feature type="binding site" evidence="19">
    <location>
        <position position="338"/>
    </location>
    <ligand>
        <name>Ca(2+)</name>
        <dbReference type="ChEBI" id="CHEBI:29108"/>
        <label>5</label>
    </ligand>
</feature>
<feature type="non-terminal residue" evidence="25">
    <location>
        <position position="1"/>
    </location>
</feature>
<feature type="chain" id="PRO_5035290280" description="interstitial collagenase" evidence="23">
    <location>
        <begin position="19"/>
        <end position="1100"/>
    </location>
</feature>
<feature type="repeat" description="Hemopexin" evidence="21">
    <location>
        <begin position="1028"/>
        <end position="1074"/>
    </location>
</feature>
<feature type="binding site" evidence="19">
    <location>
        <position position="199"/>
    </location>
    <ligand>
        <name>Ca(2+)</name>
        <dbReference type="ChEBI" id="CHEBI:29108"/>
        <label>1</label>
    </ligand>
</feature>
<evidence type="ECO:0000256" key="12">
    <source>
        <dbReference type="ARBA" id="ARBA00023049"/>
    </source>
</evidence>
<feature type="binding site" evidence="19">
    <location>
        <position position="235"/>
    </location>
    <ligand>
        <name>Zn(2+)</name>
        <dbReference type="ChEBI" id="CHEBI:29105"/>
        <label>2</label>
        <note>catalytic</note>
    </ligand>
</feature>
<dbReference type="InterPro" id="IPR001818">
    <property type="entry name" value="Pept_M10_metallopeptidase"/>
</dbReference>
<feature type="compositionally biased region" description="Pro residues" evidence="22">
    <location>
        <begin position="969"/>
        <end position="978"/>
    </location>
</feature>
<dbReference type="InterPro" id="IPR000585">
    <property type="entry name" value="Hemopexin-like_dom"/>
</dbReference>
<evidence type="ECO:0000256" key="9">
    <source>
        <dbReference type="ARBA" id="ARBA00022801"/>
    </source>
</evidence>
<dbReference type="SUPFAM" id="SSF55486">
    <property type="entry name" value="Metalloproteases ('zincins'), catalytic domain"/>
    <property type="match status" value="3"/>
</dbReference>
<dbReference type="GO" id="GO:0008270">
    <property type="term" value="F:zinc ion binding"/>
    <property type="evidence" value="ECO:0007669"/>
    <property type="project" value="InterPro"/>
</dbReference>
<evidence type="ECO:0000256" key="14">
    <source>
        <dbReference type="ARBA" id="ARBA00023145"/>
    </source>
</evidence>
<proteinExistence type="inferred from homology"/>
<feature type="binding site" evidence="19">
    <location>
        <position position="294"/>
    </location>
    <ligand>
        <name>Ca(2+)</name>
        <dbReference type="ChEBI" id="CHEBI:29108"/>
        <label>5</label>
    </ligand>
</feature>
<feature type="signal peptide" evidence="23">
    <location>
        <begin position="1"/>
        <end position="18"/>
    </location>
</feature>
<dbReference type="GO" id="GO:0006508">
    <property type="term" value="P:proteolysis"/>
    <property type="evidence" value="ECO:0007669"/>
    <property type="project" value="UniProtKB-KW"/>
</dbReference>
<dbReference type="GO" id="GO:0004222">
    <property type="term" value="F:metalloendopeptidase activity"/>
    <property type="evidence" value="ECO:0007669"/>
    <property type="project" value="UniProtKB-EC"/>
</dbReference>
<dbReference type="EC" id="3.4.24.7" evidence="17"/>
<comment type="cofactor">
    <cofactor evidence="19">
        <name>Zn(2+)</name>
        <dbReference type="ChEBI" id="CHEBI:29105"/>
    </cofactor>
    <text evidence="19">Binds 2 Zn(2+) ions per subunit.</text>
</comment>
<feature type="binding site" evidence="19">
    <location>
        <position position="217"/>
    </location>
    <ligand>
        <name>Zn(2+)</name>
        <dbReference type="ChEBI" id="CHEBI:29105"/>
        <label>2</label>
        <note>catalytic</note>
    </ligand>
</feature>
<dbReference type="GO" id="GO:0030198">
    <property type="term" value="P:extracellular matrix organization"/>
    <property type="evidence" value="ECO:0007669"/>
    <property type="project" value="TreeGrafter"/>
</dbReference>
<feature type="repeat" description="Hemopexin" evidence="21">
    <location>
        <begin position="378"/>
        <end position="426"/>
    </location>
</feature>
<feature type="region of interest" description="Disordered" evidence="22">
    <location>
        <begin position="261"/>
        <end position="282"/>
    </location>
</feature>
<feature type="binding site" evidence="19">
    <location>
        <position position="199"/>
    </location>
    <ligand>
        <name>Ca(2+)</name>
        <dbReference type="ChEBI" id="CHEBI:29108"/>
        <label>3</label>
    </ligand>
</feature>
<dbReference type="SUPFAM" id="SSF47090">
    <property type="entry name" value="PGBD-like"/>
    <property type="match status" value="2"/>
</dbReference>
<dbReference type="EMBL" id="QNUK01000091">
    <property type="protein sequence ID" value="KAF5902385.1"/>
    <property type="molecule type" value="Genomic_DNA"/>
</dbReference>
<evidence type="ECO:0000256" key="15">
    <source>
        <dbReference type="ARBA" id="ARBA00023157"/>
    </source>
</evidence>
<evidence type="ECO:0000256" key="20">
    <source>
        <dbReference type="PIRSR" id="PIRSR621190-5"/>
    </source>
</evidence>
<dbReference type="GO" id="GO:0030574">
    <property type="term" value="P:collagen catabolic process"/>
    <property type="evidence" value="ECO:0007669"/>
    <property type="project" value="UniProtKB-KW"/>
</dbReference>
<feature type="binding site" evidence="19">
    <location>
        <position position="292"/>
    </location>
    <ligand>
        <name>Ca(2+)</name>
        <dbReference type="ChEBI" id="CHEBI:29108"/>
        <label>4</label>
    </ligand>
</feature>
<feature type="binding site" evidence="19">
    <location>
        <position position="384"/>
    </location>
    <ligand>
        <name>Ca(2+)</name>
        <dbReference type="ChEBI" id="CHEBI:29108"/>
        <label>5</label>
    </ligand>
</feature>
<dbReference type="InterPro" id="IPR021190">
    <property type="entry name" value="Pept_M10A"/>
</dbReference>
<dbReference type="InterPro" id="IPR036375">
    <property type="entry name" value="Hemopexin-like_dom_sf"/>
</dbReference>
<evidence type="ECO:0000256" key="17">
    <source>
        <dbReference type="ARBA" id="ARBA00038924"/>
    </source>
</evidence>
<comment type="cofactor">
    <cofactor evidence="19">
        <name>Ca(2+)</name>
        <dbReference type="ChEBI" id="CHEBI:29108"/>
    </cofactor>
    <text evidence="19">Can bind about 5 Ca(2+) ions per subunit.</text>
</comment>
<feature type="domain" description="Peptidase metallopeptidase" evidence="24">
    <location>
        <begin position="103"/>
        <end position="263"/>
    </location>
</feature>
<feature type="binding site" evidence="19">
    <location>
        <position position="122"/>
    </location>
    <ligand>
        <name>Ca(2+)</name>
        <dbReference type="ChEBI" id="CHEBI:29108"/>
        <label>1</label>
    </ligand>
</feature>
<feature type="domain" description="Peptidase metallopeptidase" evidence="24">
    <location>
        <begin position="801"/>
        <end position="961"/>
    </location>
</feature>
<evidence type="ECO:0000256" key="19">
    <source>
        <dbReference type="PIRSR" id="PIRSR621190-2"/>
    </source>
</evidence>
<keyword evidence="15" id="KW-1015">Disulfide bond</keyword>
<dbReference type="PANTHER" id="PTHR10201">
    <property type="entry name" value="MATRIX METALLOPROTEINASE"/>
    <property type="match status" value="1"/>
</dbReference>
<dbReference type="PROSITE" id="PS00024">
    <property type="entry name" value="HEMOPEXIN"/>
    <property type="match status" value="2"/>
</dbReference>
<dbReference type="PRINTS" id="PR00138">
    <property type="entry name" value="MATRIXIN"/>
</dbReference>
<keyword evidence="10 19" id="KW-0862">Zinc</keyword>
<feature type="region of interest" description="Disordered" evidence="22">
    <location>
        <begin position="959"/>
        <end position="979"/>
    </location>
</feature>
<feature type="binding site" evidence="19">
    <location>
        <position position="174"/>
    </location>
    <ligand>
        <name>Ca(2+)</name>
        <dbReference type="ChEBI" id="CHEBI:29108"/>
        <label>3</label>
    </ligand>
</feature>
<evidence type="ECO:0000256" key="21">
    <source>
        <dbReference type="PROSITE-ProRule" id="PRU01011"/>
    </source>
</evidence>
<dbReference type="OrthoDB" id="406838at2759"/>
<keyword evidence="3" id="KW-0964">Secreted</keyword>
<feature type="repeat" description="Hemopexin" evidence="21">
    <location>
        <begin position="282"/>
        <end position="331"/>
    </location>
</feature>
<dbReference type="InterPro" id="IPR036365">
    <property type="entry name" value="PGBD-like_sf"/>
</dbReference>
<evidence type="ECO:0000256" key="3">
    <source>
        <dbReference type="ARBA" id="ARBA00022525"/>
    </source>
</evidence>
<feature type="repeat" description="Hemopexin" evidence="21">
    <location>
        <begin position="979"/>
        <end position="1027"/>
    </location>
</feature>
<sequence length="1100" mass="123273">MKTYQLCVLIGLVLRVHSGPVTSSVDKDDEEFATNYLKKLYNMGEENKSSFGRKSSEMSLKLSEMQQFFKLKVTGTLDHETMEMMKKPRCGVPDVASYRASPLTYKWSTNKLTYRIENYTPDMSMAEVDNSIEKALQVWARVTPLRFTRIYSGVADIMISFFVRDHGDGSPFDGPNGILAHAFFPAPAIGGDAHFDDDETFTFKSPRGYNLFLVAAHEFGHSLGLEHSNVPGALMFPTYSYTDVDKFVLPRDDVNRIQALYGSNPEKPVDPDKPEPTPPVTPNACDPNLVLDAITTLRGEKLFFKSRFFWRSHPQLSSIEQHLIKFFWPRLPDNIDAAFEDPSADLVYIIKGQKVWALNGYDIVKRLDLRNFRLPAAVKRIDAALYDINSRKVLFFVGRSYYSYDIDKKVMDQGSPKPVERSFPGMSGKVTAAFQENGNTYLFSGSRAFRFSNGRLLKVFSMEKEDKPSFAQKVVETHQIFRIENYTSDMSVDKVDSAIERALQVWARVTPLKFTRIYNGVADIMISFTVGDHGDGSPFDGPDGVLAHAFGPAPGLGGDTHFDDDETFTFKSPNGYNLFLVAAHEFGHALGLNHSSDPGALMNSRYTYRDVNRFVLPQDDVSKIQASFGQKVWAVNGYDVVNRMNLSSFSLPTKVKKIDAAFYDDPGKTLFFVGKTYYSYDTNNKKMDRGYPKLVNERFPEINNGKVTAAFQYTAITVQSGPIPRQEEKDHVLAEAYLKKFYNLTSSTNKGRFGDMGLKLAEMQKFFGLTVTGTLDSSTLEVMKKPRCGVVDVAAYSTFGADSKWQKNQLTYRIENYTPDMSVAEVDDSIARALQVWARVTPLRFTRINSGVADIMISFGRASHGDAYPFDGPSGTLAHAFAPSQGIGGDAHFDEDETFTFASTSGFVLFLVAAHEFGHSLGLSHSNDPGALMYPTYSYKDPKTFVLPQDDVKGIQSLYGPNTEKPVEPSKPNPPPVTPSACDRTLVIDAVGTLRGERLFFKDKFFWRLYGTNTVQQQLIKSFWPEAPDNIDAAFENTVQDRLFLIKDQKVWAFSAYDLVSGFPKSLSSMGVPAKVKKVSAALYDQKTGKTLYFVDSNYY</sequence>
<feature type="binding site" evidence="19">
    <location>
        <position position="221"/>
    </location>
    <ligand>
        <name>Zn(2+)</name>
        <dbReference type="ChEBI" id="CHEBI:29105"/>
        <label>2</label>
        <note>catalytic</note>
    </ligand>
</feature>
<dbReference type="InterPro" id="IPR002477">
    <property type="entry name" value="Peptidoglycan-bd-like"/>
</dbReference>
<feature type="repeat" description="Hemopexin" evidence="21">
    <location>
        <begin position="332"/>
        <end position="376"/>
    </location>
</feature>
<organism evidence="25 26">
    <name type="scientific">Clarias magur</name>
    <name type="common">Asian catfish</name>
    <name type="synonym">Macropteronotus magur</name>
    <dbReference type="NCBI Taxonomy" id="1594786"/>
    <lineage>
        <taxon>Eukaryota</taxon>
        <taxon>Metazoa</taxon>
        <taxon>Chordata</taxon>
        <taxon>Craniata</taxon>
        <taxon>Vertebrata</taxon>
        <taxon>Euteleostomi</taxon>
        <taxon>Actinopterygii</taxon>
        <taxon>Neopterygii</taxon>
        <taxon>Teleostei</taxon>
        <taxon>Ostariophysi</taxon>
        <taxon>Siluriformes</taxon>
        <taxon>Clariidae</taxon>
        <taxon>Clarias</taxon>
    </lineage>
</organism>
<evidence type="ECO:0000313" key="26">
    <source>
        <dbReference type="Proteomes" id="UP000727407"/>
    </source>
</evidence>
<reference evidence="25" key="1">
    <citation type="submission" date="2020-07" db="EMBL/GenBank/DDBJ databases">
        <title>Clarias magur genome sequencing, assembly and annotation.</title>
        <authorList>
            <person name="Kushwaha B."/>
            <person name="Kumar R."/>
            <person name="Das P."/>
            <person name="Joshi C.G."/>
            <person name="Kumar D."/>
            <person name="Nagpure N.S."/>
            <person name="Pandey M."/>
            <person name="Agarwal S."/>
            <person name="Srivastava S."/>
            <person name="Singh M."/>
            <person name="Sahoo L."/>
            <person name="Jayasankar P."/>
            <person name="Meher P.K."/>
            <person name="Koringa P.G."/>
            <person name="Iquebal M.A."/>
            <person name="Das S.P."/>
            <person name="Bit A."/>
            <person name="Patnaik S."/>
            <person name="Patel N."/>
            <person name="Shah T.M."/>
            <person name="Hinsu A."/>
            <person name="Jena J.K."/>
        </authorList>
    </citation>
    <scope>NUCLEOTIDE SEQUENCE</scope>
    <source>
        <strain evidence="25">CIFAMagur01</strain>
        <tissue evidence="25">Testis</tissue>
    </source>
</reference>
<evidence type="ECO:0000256" key="13">
    <source>
        <dbReference type="ARBA" id="ARBA00023105"/>
    </source>
</evidence>
<dbReference type="CDD" id="cd04278">
    <property type="entry name" value="ZnMc_MMP"/>
    <property type="match status" value="3"/>
</dbReference>
<evidence type="ECO:0000313" key="25">
    <source>
        <dbReference type="EMBL" id="KAF5902385.1"/>
    </source>
</evidence>
<evidence type="ECO:0000256" key="4">
    <source>
        <dbReference type="ARBA" id="ARBA00022530"/>
    </source>
</evidence>
<keyword evidence="26" id="KW-1185">Reference proteome</keyword>
<dbReference type="InterPro" id="IPR018487">
    <property type="entry name" value="Hemopexin-like_repeat"/>
</dbReference>
<dbReference type="Proteomes" id="UP000727407">
    <property type="component" value="Unassembled WGS sequence"/>
</dbReference>
<dbReference type="InterPro" id="IPR006026">
    <property type="entry name" value="Peptidase_Metallo"/>
</dbReference>
<feature type="binding site" evidence="19">
    <location>
        <position position="336"/>
    </location>
    <ligand>
        <name>Ca(2+)</name>
        <dbReference type="ChEBI" id="CHEBI:29108"/>
        <label>4</label>
    </ligand>
</feature>
<evidence type="ECO:0000256" key="11">
    <source>
        <dbReference type="ARBA" id="ARBA00022837"/>
    </source>
</evidence>
<dbReference type="FunFam" id="2.110.10.10:FF:000002">
    <property type="entry name" value="Matrix metallopeptidase 3"/>
    <property type="match status" value="2"/>
</dbReference>
<feature type="binding site" evidence="19">
    <location>
        <position position="227"/>
    </location>
    <ligand>
        <name>Zn(2+)</name>
        <dbReference type="ChEBI" id="CHEBI:29105"/>
        <label>2</label>
        <note>catalytic</note>
    </ligand>
</feature>
<feature type="active site" evidence="18">
    <location>
        <position position="218"/>
    </location>
</feature>
<dbReference type="AlphaFoldDB" id="A0A8J4XEL8"/>
<feature type="binding site" evidence="19">
    <location>
        <position position="197"/>
    </location>
    <ligand>
        <name>Ca(2+)</name>
        <dbReference type="ChEBI" id="CHEBI:29108"/>
        <label>1</label>
    </ligand>
</feature>
<dbReference type="Pfam" id="PF01471">
    <property type="entry name" value="PG_binding_1"/>
    <property type="match status" value="2"/>
</dbReference>
<dbReference type="Gene3D" id="2.110.10.10">
    <property type="entry name" value="Hemopexin-like domain"/>
    <property type="match status" value="2"/>
</dbReference>
<feature type="binding site" evidence="19">
    <location>
        <position position="192"/>
    </location>
    <ligand>
        <name>Ca(2+)</name>
        <dbReference type="ChEBI" id="CHEBI:29108"/>
        <label>2</label>
    </ligand>
</feature>
<dbReference type="InterPro" id="IPR033739">
    <property type="entry name" value="M10A_MMP"/>
</dbReference>
<keyword evidence="14" id="KW-0865">Zymogen</keyword>
<feature type="binding site" evidence="19">
    <location>
        <position position="173"/>
    </location>
    <ligand>
        <name>Ca(2+)</name>
        <dbReference type="ChEBI" id="CHEBI:29108"/>
        <label>3</label>
    </ligand>
</feature>
<feature type="binding site" evidence="19">
    <location>
        <position position="168"/>
    </location>
    <ligand>
        <name>Zn(2+)</name>
        <dbReference type="ChEBI" id="CHEBI:29105"/>
        <label>1</label>
    </ligand>
</feature>
<feature type="binding site" evidence="19">
    <location>
        <position position="181"/>
    </location>
    <ligand>
        <name>Zn(2+)</name>
        <dbReference type="ChEBI" id="CHEBI:29105"/>
        <label>1</label>
    </ligand>
</feature>
<feature type="binding site" description="in inhibited form" evidence="19">
    <location>
        <position position="90"/>
    </location>
    <ligand>
        <name>Zn(2+)</name>
        <dbReference type="ChEBI" id="CHEBI:29105"/>
        <label>2</label>
        <note>catalytic</note>
    </ligand>
</feature>
<dbReference type="SUPFAM" id="SSF50923">
    <property type="entry name" value="Hemopexin-like domain"/>
    <property type="match status" value="3"/>
</dbReference>
<evidence type="ECO:0000256" key="23">
    <source>
        <dbReference type="SAM" id="SignalP"/>
    </source>
</evidence>
<dbReference type="InterPro" id="IPR018486">
    <property type="entry name" value="Hemopexin_CS"/>
</dbReference>
<comment type="subcellular location">
    <subcellularLocation>
        <location evidence="1">Secreted</location>
        <location evidence="1">Extracellular space</location>
        <location evidence="1">Extracellular matrix</location>
    </subcellularLocation>
</comment>
<keyword evidence="5" id="KW-0645">Protease</keyword>
<evidence type="ECO:0000256" key="22">
    <source>
        <dbReference type="SAM" id="MobiDB-lite"/>
    </source>
</evidence>
<comment type="catalytic activity">
    <reaction evidence="16">
        <text>Cleavage of the triple helix of collagen at about three-quarters of the length of the molecule from the N-terminus, at 775-Gly-|-Ile-776 in the alpha1(I) chain. Cleaves synthetic substrates and alpha-macroglobulins at bonds where P1' is a hydrophobic residue.</text>
        <dbReference type="EC" id="3.4.24.7"/>
    </reaction>
</comment>
<evidence type="ECO:0000256" key="1">
    <source>
        <dbReference type="ARBA" id="ARBA00004498"/>
    </source>
</evidence>
<dbReference type="Pfam" id="PF00045">
    <property type="entry name" value="Hemopexin"/>
    <property type="match status" value="4"/>
</dbReference>
<dbReference type="PROSITE" id="PS51642">
    <property type="entry name" value="HEMOPEXIN_2"/>
    <property type="match status" value="6"/>
</dbReference>
<evidence type="ECO:0000256" key="16">
    <source>
        <dbReference type="ARBA" id="ARBA00036005"/>
    </source>
</evidence>
<comment type="caution">
    <text evidence="25">The sequence shown here is derived from an EMBL/GenBank/DDBJ whole genome shotgun (WGS) entry which is preliminary data.</text>
</comment>
<dbReference type="Pfam" id="PF00413">
    <property type="entry name" value="Peptidase_M10"/>
    <property type="match status" value="3"/>
</dbReference>
<evidence type="ECO:0000256" key="2">
    <source>
        <dbReference type="ARBA" id="ARBA00010370"/>
    </source>
</evidence>
<evidence type="ECO:0000256" key="10">
    <source>
        <dbReference type="ARBA" id="ARBA00022833"/>
    </source>
</evidence>
<keyword evidence="6 19" id="KW-0479">Metal-binding</keyword>
<dbReference type="PANTHER" id="PTHR10201:SF151">
    <property type="entry name" value="INTERSTITIAL COLLAGENASE"/>
    <property type="match status" value="1"/>
</dbReference>
<dbReference type="Gene3D" id="3.40.390.10">
    <property type="entry name" value="Collagenase (Catalytic Domain)"/>
    <property type="match status" value="3"/>
</dbReference>
<feature type="domain" description="Peptidase metallopeptidase" evidence="24">
    <location>
        <begin position="464"/>
        <end position="630"/>
    </location>
</feature>
<evidence type="ECO:0000256" key="5">
    <source>
        <dbReference type="ARBA" id="ARBA00022670"/>
    </source>
</evidence>
<evidence type="ECO:0000256" key="18">
    <source>
        <dbReference type="PIRSR" id="PIRSR621190-1"/>
    </source>
</evidence>
<dbReference type="PROSITE" id="PS00546">
    <property type="entry name" value="CYSTEINE_SWITCH"/>
    <property type="match status" value="1"/>
</dbReference>
<comment type="similarity">
    <text evidence="2">Belongs to the peptidase M10A family.</text>
</comment>
<dbReference type="CDD" id="cd00094">
    <property type="entry name" value="HX"/>
    <property type="match status" value="2"/>
</dbReference>
<accession>A0A8J4XEL8</accession>
<feature type="binding site" evidence="19">
    <location>
        <position position="166"/>
    </location>
    <ligand>
        <name>Zn(2+)</name>
        <dbReference type="ChEBI" id="CHEBI:29105"/>
        <label>1</label>
    </ligand>
</feature>
<keyword evidence="12" id="KW-0482">Metalloprotease</keyword>
<keyword evidence="7 23" id="KW-0732">Signal</keyword>
<dbReference type="InterPro" id="IPR024079">
    <property type="entry name" value="MetalloPept_cat_dom_sf"/>
</dbReference>
<feature type="repeat" description="Hemopexin" evidence="21">
    <location>
        <begin position="655"/>
        <end position="702"/>
    </location>
</feature>
<feature type="binding site" evidence="19">
    <location>
        <position position="190"/>
    </location>
    <ligand>
        <name>Ca(2+)</name>
        <dbReference type="ChEBI" id="CHEBI:29108"/>
        <label>2</label>
    </ligand>
</feature>
<evidence type="ECO:0000256" key="7">
    <source>
        <dbReference type="ARBA" id="ARBA00022729"/>
    </source>
</evidence>
<dbReference type="InterPro" id="IPR021158">
    <property type="entry name" value="Pept_M10A_Zn_BS"/>
</dbReference>
<keyword evidence="8" id="KW-0677">Repeat</keyword>
<protein>
    <recommendedName>
        <fullName evidence="17">interstitial collagenase</fullName>
        <ecNumber evidence="17">3.4.24.7</ecNumber>
    </recommendedName>
</protein>
<dbReference type="SMART" id="SM00120">
    <property type="entry name" value="HX"/>
    <property type="match status" value="7"/>
</dbReference>
<keyword evidence="13" id="KW-0177">Collagen degradation</keyword>
<evidence type="ECO:0000259" key="24">
    <source>
        <dbReference type="SMART" id="SM00235"/>
    </source>
</evidence>
<feature type="short sequence motif" description="Cysteine switch" evidence="20">
    <location>
        <begin position="88"/>
        <end position="95"/>
    </location>
</feature>
<feature type="binding site" evidence="19">
    <location>
        <position position="156"/>
    </location>
    <ligand>
        <name>Ca(2+)</name>
        <dbReference type="ChEBI" id="CHEBI:29108"/>
        <label>2</label>
    </ligand>
</feature>
<dbReference type="SMART" id="SM00235">
    <property type="entry name" value="ZnMc"/>
    <property type="match status" value="3"/>
</dbReference>